<accession>A0A1A8W322</accession>
<reference evidence="2" key="1">
    <citation type="submission" date="2016-05" db="EMBL/GenBank/DDBJ databases">
        <authorList>
            <person name="Naeem Raeece"/>
        </authorList>
    </citation>
    <scope>NUCLEOTIDE SEQUENCE [LARGE SCALE GENOMIC DNA]</scope>
</reference>
<evidence type="ECO:0000313" key="2">
    <source>
        <dbReference type="Proteomes" id="UP000078597"/>
    </source>
</evidence>
<sequence length="87" mass="10252">MRKRKLQKQVETTIEIIINRTNEYIANKKFETVVSSKTIETLTTKQCKLAGDEDKPAIDSHCKYCEMMKKYGRRALRLTLREVMNLQ</sequence>
<gene>
    <name evidence="1" type="ORF">PMALA_015810</name>
</gene>
<proteinExistence type="predicted"/>
<protein>
    <submittedName>
        <fullName evidence="1">Uncharacterized protein</fullName>
    </submittedName>
</protein>
<evidence type="ECO:0000313" key="1">
    <source>
        <dbReference type="EMBL" id="SBS86367.1"/>
    </source>
</evidence>
<organism evidence="1 2">
    <name type="scientific">Plasmodium malariae</name>
    <dbReference type="NCBI Taxonomy" id="5858"/>
    <lineage>
        <taxon>Eukaryota</taxon>
        <taxon>Sar</taxon>
        <taxon>Alveolata</taxon>
        <taxon>Apicomplexa</taxon>
        <taxon>Aconoidasida</taxon>
        <taxon>Haemosporida</taxon>
        <taxon>Plasmodiidae</taxon>
        <taxon>Plasmodium</taxon>
        <taxon>Plasmodium (Plasmodium)</taxon>
    </lineage>
</organism>
<dbReference type="Proteomes" id="UP000078597">
    <property type="component" value="Unassembled WGS sequence"/>
</dbReference>
<name>A0A1A8W322_PLAMA</name>
<dbReference type="AlphaFoldDB" id="A0A1A8W322"/>
<dbReference type="EMBL" id="FLQW01000855">
    <property type="protein sequence ID" value="SBS86367.1"/>
    <property type="molecule type" value="Genomic_DNA"/>
</dbReference>